<evidence type="ECO:0000313" key="2">
    <source>
        <dbReference type="EMBL" id="EKC28094.1"/>
    </source>
</evidence>
<evidence type="ECO:0000259" key="1">
    <source>
        <dbReference type="PROSITE" id="PS50119"/>
    </source>
</evidence>
<dbReference type="InterPro" id="IPR047153">
    <property type="entry name" value="TRIM45/56/19-like"/>
</dbReference>
<dbReference type="Gene3D" id="2.120.10.30">
    <property type="entry name" value="TolB, C-terminal domain"/>
    <property type="match status" value="1"/>
</dbReference>
<dbReference type="PANTHER" id="PTHR25462:SF291">
    <property type="entry name" value="E3 UBIQUITIN-PROTEIN LIGASE TRIM45"/>
    <property type="match status" value="1"/>
</dbReference>
<dbReference type="Pfam" id="PF00643">
    <property type="entry name" value="zf-B_box"/>
    <property type="match status" value="1"/>
</dbReference>
<dbReference type="CDD" id="cd19757">
    <property type="entry name" value="Bbox1"/>
    <property type="match status" value="1"/>
</dbReference>
<dbReference type="HOGENOM" id="CLU_007742_5_1_1"/>
<dbReference type="OrthoDB" id="6053737at2759"/>
<dbReference type="KEGG" id="crg:105346700"/>
<proteinExistence type="predicted"/>
<dbReference type="GO" id="GO:0061630">
    <property type="term" value="F:ubiquitin protein ligase activity"/>
    <property type="evidence" value="ECO:0007669"/>
    <property type="project" value="TreeGrafter"/>
</dbReference>
<name>K1Q9Y0_MAGGI</name>
<dbReference type="AlphaFoldDB" id="K1Q9Y0"/>
<dbReference type="SUPFAM" id="SSF57845">
    <property type="entry name" value="B-box zinc-binding domain"/>
    <property type="match status" value="1"/>
</dbReference>
<dbReference type="PANTHER" id="PTHR25462">
    <property type="entry name" value="BONUS, ISOFORM C-RELATED"/>
    <property type="match status" value="1"/>
</dbReference>
<gene>
    <name evidence="2" type="ORF">CGI_10012834</name>
</gene>
<reference evidence="2" key="1">
    <citation type="journal article" date="2012" name="Nature">
        <title>The oyster genome reveals stress adaptation and complexity of shell formation.</title>
        <authorList>
            <person name="Zhang G."/>
            <person name="Fang X."/>
            <person name="Guo X."/>
            <person name="Li L."/>
            <person name="Luo R."/>
            <person name="Xu F."/>
            <person name="Yang P."/>
            <person name="Zhang L."/>
            <person name="Wang X."/>
            <person name="Qi H."/>
            <person name="Xiong Z."/>
            <person name="Que H."/>
            <person name="Xie Y."/>
            <person name="Holland P.W."/>
            <person name="Paps J."/>
            <person name="Zhu Y."/>
            <person name="Wu F."/>
            <person name="Chen Y."/>
            <person name="Wang J."/>
            <person name="Peng C."/>
            <person name="Meng J."/>
            <person name="Yang L."/>
            <person name="Liu J."/>
            <person name="Wen B."/>
            <person name="Zhang N."/>
            <person name="Huang Z."/>
            <person name="Zhu Q."/>
            <person name="Feng Y."/>
            <person name="Mount A."/>
            <person name="Hedgecock D."/>
            <person name="Xu Z."/>
            <person name="Liu Y."/>
            <person name="Domazet-Loso T."/>
            <person name="Du Y."/>
            <person name="Sun X."/>
            <person name="Zhang S."/>
            <person name="Liu B."/>
            <person name="Cheng P."/>
            <person name="Jiang X."/>
            <person name="Li J."/>
            <person name="Fan D."/>
            <person name="Wang W."/>
            <person name="Fu W."/>
            <person name="Wang T."/>
            <person name="Wang B."/>
            <person name="Zhang J."/>
            <person name="Peng Z."/>
            <person name="Li Y."/>
            <person name="Li N."/>
            <person name="Wang J."/>
            <person name="Chen M."/>
            <person name="He Y."/>
            <person name="Tan F."/>
            <person name="Song X."/>
            <person name="Zheng Q."/>
            <person name="Huang R."/>
            <person name="Yang H."/>
            <person name="Du X."/>
            <person name="Chen L."/>
            <person name="Yang M."/>
            <person name="Gaffney P.M."/>
            <person name="Wang S."/>
            <person name="Luo L."/>
            <person name="She Z."/>
            <person name="Ming Y."/>
            <person name="Huang W."/>
            <person name="Zhang S."/>
            <person name="Huang B."/>
            <person name="Zhang Y."/>
            <person name="Qu T."/>
            <person name="Ni P."/>
            <person name="Miao G."/>
            <person name="Wang J."/>
            <person name="Wang Q."/>
            <person name="Steinberg C.E."/>
            <person name="Wang H."/>
            <person name="Li N."/>
            <person name="Qian L."/>
            <person name="Zhang G."/>
            <person name="Li Y."/>
            <person name="Yang H."/>
            <person name="Liu X."/>
            <person name="Wang J."/>
            <person name="Yin Y."/>
            <person name="Wang J."/>
        </authorList>
    </citation>
    <scope>NUCLEOTIDE SEQUENCE [LARGE SCALE GENOMIC DNA]</scope>
    <source>
        <strain evidence="2">05x7-T-G4-1.051#20</strain>
    </source>
</reference>
<dbReference type="GO" id="GO:0008270">
    <property type="term" value="F:zinc ion binding"/>
    <property type="evidence" value="ECO:0007669"/>
    <property type="project" value="InterPro"/>
</dbReference>
<dbReference type="SUPFAM" id="SSF63825">
    <property type="entry name" value="YWTD domain"/>
    <property type="match status" value="1"/>
</dbReference>
<dbReference type="EMBL" id="JH818263">
    <property type="protein sequence ID" value="EKC28094.1"/>
    <property type="molecule type" value="Genomic_DNA"/>
</dbReference>
<dbReference type="Gene3D" id="3.30.160.60">
    <property type="entry name" value="Classic Zinc Finger"/>
    <property type="match status" value="1"/>
</dbReference>
<dbReference type="InterPro" id="IPR011042">
    <property type="entry name" value="6-blade_b-propeller_TolB-like"/>
</dbReference>
<organism evidence="2">
    <name type="scientific">Magallana gigas</name>
    <name type="common">Pacific oyster</name>
    <name type="synonym">Crassostrea gigas</name>
    <dbReference type="NCBI Taxonomy" id="29159"/>
    <lineage>
        <taxon>Eukaryota</taxon>
        <taxon>Metazoa</taxon>
        <taxon>Spiralia</taxon>
        <taxon>Lophotrochozoa</taxon>
        <taxon>Mollusca</taxon>
        <taxon>Bivalvia</taxon>
        <taxon>Autobranchia</taxon>
        <taxon>Pteriomorphia</taxon>
        <taxon>Ostreida</taxon>
        <taxon>Ostreoidea</taxon>
        <taxon>Ostreidae</taxon>
        <taxon>Magallana</taxon>
    </lineage>
</organism>
<dbReference type="InterPro" id="IPR000315">
    <property type="entry name" value="Znf_B-box"/>
</dbReference>
<sequence length="575" mass="65634">MAEGGDVQAQNASQCENCDCQPATHYCKTCPGRLCEPCKVQHLQRKISNSHHIVLLRGNIQEDVIKDYGFCRFHPESKYEVCCKLCEVPVCARCLTKNHNGHVLAEIPKVYEESKKSMRVDLKDLDDIILPEHDALLDDATQLLTTLKQKIEDLENEMKSHANTMTDMIQKIMQAGVKQMAKLSTGPYEGLQMQIISLEERILQLTNLKSDMTKLLDSDNMVELLWFRQENSIFSEMYSIPDSCTCSKPTFTPGKVDMNQLLQQFGAFTYPVLQYYRGRRVPSKHRAIKASGQQKKVMKSPKKTSTLKIDKKRKDPISTFCMDHDSLWAIHVGKKLIQYDLDTGQELDCIDFKRDFAQGAGLAILRTGNVLYTDCESKLIYEIFPNLDELKVQKMCTTENHPTGLYLCRNDDILVCQVSQVKSAEDKTQEKGFIAKYSKTWNLLLKISHQDHKELFSRPYFVAENVNMDICVSDVGKQQVIVVNRDGKKRFSLGGTTQKFNPQQLDTDSLGNIVVADHTNACIYLFNKDGMYLSTIVSKLTEVFGLSVDRKDNLYELGFVSRKMKVYKYLEEHGL</sequence>
<feature type="domain" description="B box-type" evidence="1">
    <location>
        <begin position="66"/>
        <end position="107"/>
    </location>
</feature>
<accession>K1Q9Y0</accession>
<feature type="domain" description="B box-type" evidence="1">
    <location>
        <begin position="10"/>
        <end position="56"/>
    </location>
</feature>
<dbReference type="InParanoid" id="K1Q9Y0"/>
<dbReference type="SMART" id="SM00336">
    <property type="entry name" value="BBOX"/>
    <property type="match status" value="2"/>
</dbReference>
<dbReference type="PROSITE" id="PS50119">
    <property type="entry name" value="ZF_BBOX"/>
    <property type="match status" value="2"/>
</dbReference>
<protein>
    <submittedName>
        <fullName evidence="2">Tripartite motif-containing protein 2</fullName>
    </submittedName>
</protein>